<dbReference type="EMBL" id="JBHFPV010000006">
    <property type="protein sequence ID" value="MFH6605035.1"/>
    <property type="molecule type" value="Genomic_DNA"/>
</dbReference>
<comment type="caution">
    <text evidence="1">The sequence shown here is derived from an EMBL/GenBank/DDBJ whole genome shotgun (WGS) entry which is preliminary data.</text>
</comment>
<gene>
    <name evidence="1" type="ORF">ACEZ3G_16230</name>
</gene>
<reference evidence="1" key="1">
    <citation type="submission" date="2024-09" db="EMBL/GenBank/DDBJ databases">
        <authorList>
            <person name="Liu J."/>
        </authorList>
    </citation>
    <scope>NUCLEOTIDE SEQUENCE</scope>
    <source>
        <strain evidence="1">NBU2967</strain>
    </source>
</reference>
<sequence length="355" mass="41200">MKNRLRIAIALSILPQVLLVKWMGSHPDFVEKYYSNGLYPIISKFFRSLFGWIPFSFGDIAYFILVVLAVRYLINYRRAVRKRPLAFLINIGMVISVAYFTFHLLWGMNYYRQPIYQKFDLGPTYTKEELVSFTENLIVKTNQIQFQITSDSSQAVKVPYSKKEIFQKTFEGYGTLAEQIPFLDYSRPSLKKSMFSLPLTYMGYGGYLNPFTAEAQVNAKLLPFRFPVVAGHEVGHQLGYSAENETNFIGYLVTVNNDDIYFKYVAYAYALAYCLGEVQRIDDKLFNELYDKLNIGTQNNYKEANDFWASYENPLEPIFKSAYSTFLKANNQADGIMSYNYVVSLFVNYYKKNPL</sequence>
<organism evidence="1 2">
    <name type="scientific">Meishania litoralis</name>
    <dbReference type="NCBI Taxonomy" id="3434685"/>
    <lineage>
        <taxon>Bacteria</taxon>
        <taxon>Pseudomonadati</taxon>
        <taxon>Bacteroidota</taxon>
        <taxon>Flavobacteriia</taxon>
        <taxon>Flavobacteriales</taxon>
        <taxon>Flavobacteriaceae</taxon>
        <taxon>Meishania</taxon>
    </lineage>
</organism>
<evidence type="ECO:0000313" key="2">
    <source>
        <dbReference type="Proteomes" id="UP001595191"/>
    </source>
</evidence>
<protein>
    <submittedName>
        <fullName evidence="1">DUF3810 domain-containing protein</fullName>
    </submittedName>
</protein>
<accession>A0ACC7LPS6</accession>
<keyword evidence="2" id="KW-1185">Reference proteome</keyword>
<dbReference type="Proteomes" id="UP001595191">
    <property type="component" value="Unassembled WGS sequence"/>
</dbReference>
<evidence type="ECO:0000313" key="1">
    <source>
        <dbReference type="EMBL" id="MFH6605035.1"/>
    </source>
</evidence>
<name>A0ACC7LPS6_9FLAO</name>
<proteinExistence type="predicted"/>